<dbReference type="EMBL" id="NAJO01000034">
    <property type="protein sequence ID" value="OQO00737.1"/>
    <property type="molecule type" value="Genomic_DNA"/>
</dbReference>
<accession>A0A1V8SNJ1</accession>
<protein>
    <recommendedName>
        <fullName evidence="2">Azaphilone pigments biosynthesis cluster protein L N-terminal domain-containing protein</fullName>
    </recommendedName>
</protein>
<feature type="coiled-coil region" evidence="1">
    <location>
        <begin position="146"/>
        <end position="187"/>
    </location>
</feature>
<name>A0A1V8SNJ1_9PEZI</name>
<dbReference type="InterPro" id="IPR031348">
    <property type="entry name" value="PigL_N"/>
</dbReference>
<dbReference type="Proteomes" id="UP000192596">
    <property type="component" value="Unassembled WGS sequence"/>
</dbReference>
<evidence type="ECO:0000256" key="1">
    <source>
        <dbReference type="SAM" id="Coils"/>
    </source>
</evidence>
<dbReference type="OrthoDB" id="432483at2759"/>
<dbReference type="AlphaFoldDB" id="A0A1V8SNJ1"/>
<evidence type="ECO:0000313" key="3">
    <source>
        <dbReference type="EMBL" id="OQO00737.1"/>
    </source>
</evidence>
<reference evidence="4" key="1">
    <citation type="submission" date="2017-03" db="EMBL/GenBank/DDBJ databases">
        <title>Genomes of endolithic fungi from Antarctica.</title>
        <authorList>
            <person name="Coleine C."/>
            <person name="Masonjones S."/>
            <person name="Stajich J.E."/>
        </authorList>
    </citation>
    <scope>NUCLEOTIDE SEQUENCE [LARGE SCALE GENOMIC DNA]</scope>
    <source>
        <strain evidence="4">CCFEE 5527</strain>
    </source>
</reference>
<evidence type="ECO:0000259" key="2">
    <source>
        <dbReference type="Pfam" id="PF17111"/>
    </source>
</evidence>
<keyword evidence="1" id="KW-0175">Coiled coil</keyword>
<gene>
    <name evidence="3" type="ORF">B0A48_13228</name>
</gene>
<feature type="domain" description="Azaphilone pigments biosynthesis cluster protein L N-terminal" evidence="2">
    <location>
        <begin position="4"/>
        <end position="200"/>
    </location>
</feature>
<sequence>MSGLEIAAAAIGITDVAVKSIKAVYDFCKAIEEAEGKVVEIKNNIIALMKCADGLDFLKSASDSVKAKILELGLKDSLEQCGKSCKELSGEMKGDMKSLRAKWRVVRHEARIERYLADISTAKSTITLVVSAASLYILVEMGSASEAQRKAQAEQLQRDIESISRDAQQQQERTTLLAAELEKQNQEEYDDDRDSQLRQVNGEVAAHQLLRANCAVASDDLKQLAVVSVKVKDVYAEGAGSSNAAGVSKDAIDKLKEARIEAGKMTAKSGGQNQIGIF</sequence>
<dbReference type="Pfam" id="PF17111">
    <property type="entry name" value="PigL_N"/>
    <property type="match status" value="1"/>
</dbReference>
<proteinExistence type="predicted"/>
<comment type="caution">
    <text evidence="3">The sequence shown here is derived from an EMBL/GenBank/DDBJ whole genome shotgun (WGS) entry which is preliminary data.</text>
</comment>
<evidence type="ECO:0000313" key="4">
    <source>
        <dbReference type="Proteomes" id="UP000192596"/>
    </source>
</evidence>
<organism evidence="3 4">
    <name type="scientific">Cryoendolithus antarcticus</name>
    <dbReference type="NCBI Taxonomy" id="1507870"/>
    <lineage>
        <taxon>Eukaryota</taxon>
        <taxon>Fungi</taxon>
        <taxon>Dikarya</taxon>
        <taxon>Ascomycota</taxon>
        <taxon>Pezizomycotina</taxon>
        <taxon>Dothideomycetes</taxon>
        <taxon>Dothideomycetidae</taxon>
        <taxon>Cladosporiales</taxon>
        <taxon>Cladosporiaceae</taxon>
        <taxon>Cryoendolithus</taxon>
    </lineage>
</organism>
<keyword evidence="4" id="KW-1185">Reference proteome</keyword>
<dbReference type="InParanoid" id="A0A1V8SNJ1"/>